<dbReference type="PANTHER" id="PTHR43717:SF1">
    <property type="entry name" value="ANAEROBIC NITRIC OXIDE REDUCTASE FLAVORUBREDOXIN"/>
    <property type="match status" value="1"/>
</dbReference>
<dbReference type="InterPro" id="IPR026816">
    <property type="entry name" value="Flavodoxin_dom"/>
</dbReference>
<dbReference type="GO" id="GO:0010181">
    <property type="term" value="F:FMN binding"/>
    <property type="evidence" value="ECO:0007669"/>
    <property type="project" value="InterPro"/>
</dbReference>
<organism evidence="2">
    <name type="scientific">Desulfobacca acetoxidans</name>
    <dbReference type="NCBI Taxonomy" id="60893"/>
    <lineage>
        <taxon>Bacteria</taxon>
        <taxon>Pseudomonadati</taxon>
        <taxon>Thermodesulfobacteriota</taxon>
        <taxon>Desulfobaccia</taxon>
        <taxon>Desulfobaccales</taxon>
        <taxon>Desulfobaccaceae</taxon>
        <taxon>Desulfobacca</taxon>
    </lineage>
</organism>
<evidence type="ECO:0000313" key="2">
    <source>
        <dbReference type="EMBL" id="HHS28996.1"/>
    </source>
</evidence>
<dbReference type="Gene3D" id="3.40.50.360">
    <property type="match status" value="1"/>
</dbReference>
<gene>
    <name evidence="2" type="ORF">ENV52_04765</name>
</gene>
<proteinExistence type="predicted"/>
<dbReference type="PROSITE" id="PS50902">
    <property type="entry name" value="FLAVODOXIN_LIKE"/>
    <property type="match status" value="1"/>
</dbReference>
<reference evidence="2" key="1">
    <citation type="journal article" date="2020" name="mSystems">
        <title>Genome- and Community-Level Interaction Insights into Carbon Utilization and Element Cycling Functions of Hydrothermarchaeota in Hydrothermal Sediment.</title>
        <authorList>
            <person name="Zhou Z."/>
            <person name="Liu Y."/>
            <person name="Xu W."/>
            <person name="Pan J."/>
            <person name="Luo Z.H."/>
            <person name="Li M."/>
        </authorList>
    </citation>
    <scope>NUCLEOTIDE SEQUENCE [LARGE SCALE GENOMIC DNA]</scope>
    <source>
        <strain evidence="2">SpSt-767</strain>
    </source>
</reference>
<accession>A0A7V6A2X3</accession>
<dbReference type="SUPFAM" id="SSF52218">
    <property type="entry name" value="Flavoproteins"/>
    <property type="match status" value="1"/>
</dbReference>
<dbReference type="InterPro" id="IPR029039">
    <property type="entry name" value="Flavoprotein-like_sf"/>
</dbReference>
<dbReference type="Pfam" id="PF12724">
    <property type="entry name" value="Flavodoxin_5"/>
    <property type="match status" value="1"/>
</dbReference>
<protein>
    <submittedName>
        <fullName evidence="2">Nitric oxide synthase</fullName>
    </submittedName>
</protein>
<dbReference type="EMBL" id="DTGR01000074">
    <property type="protein sequence ID" value="HHS28996.1"/>
    <property type="molecule type" value="Genomic_DNA"/>
</dbReference>
<dbReference type="InterPro" id="IPR008254">
    <property type="entry name" value="Flavodoxin/NO_synth"/>
</dbReference>
<feature type="domain" description="Flavodoxin-like" evidence="1">
    <location>
        <begin position="3"/>
        <end position="150"/>
    </location>
</feature>
<dbReference type="AlphaFoldDB" id="A0A7V6A2X3"/>
<comment type="caution">
    <text evidence="2">The sequence shown here is derived from an EMBL/GenBank/DDBJ whole genome shotgun (WGS) entry which is preliminary data.</text>
</comment>
<evidence type="ECO:0000259" key="1">
    <source>
        <dbReference type="PROSITE" id="PS50902"/>
    </source>
</evidence>
<sequence length="150" mass="16722">MKVLIAYDSRTGNTEKMARYMAEGVRMSGHDVITKKITEIQNAGDLAGYDGYIFGSPTYHRDMTQSMKTFLFLAHKADLQGKVGGAFGSYTHSGDAPKFIFDTMAYVFHMNMTDLGYFNLKEGMMDKAEGMKACQDYGKYVGEKLSQTQG</sequence>
<name>A0A7V6A2X3_9BACT</name>
<dbReference type="PANTHER" id="PTHR43717">
    <property type="entry name" value="ANAEROBIC NITRIC OXIDE REDUCTASE FLAVORUBREDOXIN"/>
    <property type="match status" value="1"/>
</dbReference>